<protein>
    <submittedName>
        <fullName evidence="2">YfcE family phosphodiesterase</fullName>
    </submittedName>
</protein>
<dbReference type="AlphaFoldDB" id="A0A833ECA1"/>
<evidence type="ECO:0000259" key="1">
    <source>
        <dbReference type="Pfam" id="PF00149"/>
    </source>
</evidence>
<evidence type="ECO:0000313" key="3">
    <source>
        <dbReference type="Proteomes" id="UP000608579"/>
    </source>
</evidence>
<comment type="caution">
    <text evidence="2">The sequence shown here is derived from an EMBL/GenBank/DDBJ whole genome shotgun (WGS) entry which is preliminary data.</text>
</comment>
<dbReference type="SUPFAM" id="SSF56300">
    <property type="entry name" value="Metallo-dependent phosphatases"/>
    <property type="match status" value="1"/>
</dbReference>
<proteinExistence type="predicted"/>
<gene>
    <name evidence="2" type="ORF">EYH45_05740</name>
</gene>
<dbReference type="Proteomes" id="UP000608579">
    <property type="component" value="Unassembled WGS sequence"/>
</dbReference>
<dbReference type="Gene3D" id="3.60.21.10">
    <property type="match status" value="1"/>
</dbReference>
<dbReference type="PANTHER" id="PTHR37523">
    <property type="entry name" value="METALLOPHOSPHOESTERASE"/>
    <property type="match status" value="1"/>
</dbReference>
<dbReference type="Pfam" id="PF00149">
    <property type="entry name" value="Metallophos"/>
    <property type="match status" value="1"/>
</dbReference>
<name>A0A833ECA1_CALS0</name>
<evidence type="ECO:0000313" key="2">
    <source>
        <dbReference type="EMBL" id="HIQ30049.1"/>
    </source>
</evidence>
<dbReference type="InterPro" id="IPR004843">
    <property type="entry name" value="Calcineurin-like_PHP"/>
</dbReference>
<dbReference type="GO" id="GO:0016787">
    <property type="term" value="F:hydrolase activity"/>
    <property type="evidence" value="ECO:0007669"/>
    <property type="project" value="InterPro"/>
</dbReference>
<dbReference type="PANTHER" id="PTHR37523:SF1">
    <property type="entry name" value="CALCINEURIN-LIKE PHOSPHOESTERASE DOMAIN-CONTAINING PROTEIN"/>
    <property type="match status" value="1"/>
</dbReference>
<accession>A0A833ECA1</accession>
<feature type="domain" description="Calcineurin-like phosphoesterase" evidence="1">
    <location>
        <begin position="3"/>
        <end position="180"/>
    </location>
</feature>
<reference evidence="2" key="1">
    <citation type="journal article" date="2020" name="ISME J.">
        <title>Gammaproteobacteria mediating utilization of methyl-, sulfur- and petroleum organic compounds in deep ocean hydrothermal plumes.</title>
        <authorList>
            <person name="Zhou Z."/>
            <person name="Liu Y."/>
            <person name="Pan J."/>
            <person name="Cron B.R."/>
            <person name="Toner B.M."/>
            <person name="Anantharaman K."/>
            <person name="Breier J.A."/>
            <person name="Dick G.J."/>
            <person name="Li M."/>
        </authorList>
    </citation>
    <scope>NUCLEOTIDE SEQUENCE</scope>
    <source>
        <strain evidence="2">SZUA-1515</strain>
    </source>
</reference>
<dbReference type="EMBL" id="DQVM01000111">
    <property type="protein sequence ID" value="HIQ30049.1"/>
    <property type="molecule type" value="Genomic_DNA"/>
</dbReference>
<organism evidence="2 3">
    <name type="scientific">Caldiarchaeum subterraneum</name>
    <dbReference type="NCBI Taxonomy" id="311458"/>
    <lineage>
        <taxon>Archaea</taxon>
        <taxon>Nitrososphaerota</taxon>
        <taxon>Candidatus Caldarchaeales</taxon>
        <taxon>Candidatus Caldarchaeaceae</taxon>
        <taxon>Candidatus Caldarchaeum</taxon>
    </lineage>
</organism>
<sequence>MDMKILQVSDIHGSFSAVKRIAEKVGGEGYDLVVAAGDITNFGTVEEAEALLGEISDQGVAVVFVAGNCDPEDMLSWKPRGGRIINLHLKSTELGGYELLGLAGGGPKSVGTIIEFNEEQFKELLSGLNPSREGFILVSHTPPYGTGADLTGGSHVGSTAIREYVEKTTPILVSCGHIHDARSVSKVGKTTVVNAGPAKQGNCAVITIRDGEVEAVLDKL</sequence>
<dbReference type="InterPro" id="IPR029052">
    <property type="entry name" value="Metallo-depent_PP-like"/>
</dbReference>